<organism evidence="1 2">
    <name type="scientific">Candidatus Contendibacter odensensis</name>
    <dbReference type="NCBI Taxonomy" id="1400860"/>
    <lineage>
        <taxon>Bacteria</taxon>
        <taxon>Pseudomonadati</taxon>
        <taxon>Pseudomonadota</taxon>
        <taxon>Gammaproteobacteria</taxon>
        <taxon>Candidatus Competibacteraceae</taxon>
        <taxon>Candidatus Contendibacter</taxon>
    </lineage>
</organism>
<accession>A0A2G6PEN8</accession>
<feature type="non-terminal residue" evidence="1">
    <location>
        <position position="46"/>
    </location>
</feature>
<reference evidence="1 2" key="1">
    <citation type="submission" date="2017-10" db="EMBL/GenBank/DDBJ databases">
        <title>Novel microbial diversity and functional potential in the marine mammal oral microbiome.</title>
        <authorList>
            <person name="Dudek N.K."/>
            <person name="Sun C.L."/>
            <person name="Burstein D."/>
            <person name="Kantor R.S."/>
            <person name="Aliaga Goltsman D.S."/>
            <person name="Bik E.M."/>
            <person name="Thomas B.C."/>
            <person name="Banfield J.F."/>
            <person name="Relman D.A."/>
        </authorList>
    </citation>
    <scope>NUCLEOTIDE SEQUENCE [LARGE SCALE GENOMIC DNA]</scope>
    <source>
        <strain evidence="1">DOLJORAL78_50_517</strain>
    </source>
</reference>
<protein>
    <submittedName>
        <fullName evidence="1">IS1595 family transposase</fullName>
    </submittedName>
</protein>
<evidence type="ECO:0000313" key="1">
    <source>
        <dbReference type="EMBL" id="PIE83005.1"/>
    </source>
</evidence>
<proteinExistence type="predicted"/>
<name>A0A2G6PEN8_9GAMM</name>
<dbReference type="AlphaFoldDB" id="A0A2G6PEN8"/>
<evidence type="ECO:0000313" key="2">
    <source>
        <dbReference type="Proteomes" id="UP000229278"/>
    </source>
</evidence>
<comment type="caution">
    <text evidence="1">The sequence shown here is derived from an EMBL/GenBank/DDBJ whole genome shotgun (WGS) entry which is preliminary data.</text>
</comment>
<dbReference type="Proteomes" id="UP000229278">
    <property type="component" value="Unassembled WGS sequence"/>
</dbReference>
<dbReference type="EMBL" id="PDTV01000009">
    <property type="protein sequence ID" value="PIE83005.1"/>
    <property type="molecule type" value="Genomic_DNA"/>
</dbReference>
<gene>
    <name evidence="1" type="ORF">CSA09_03970</name>
</gene>
<sequence>MKLLKFFIAQVPARTAADLIGINRNSAILFYHKIRQVIDFHLAQEA</sequence>